<evidence type="ECO:0000256" key="1">
    <source>
        <dbReference type="SAM" id="Phobius"/>
    </source>
</evidence>
<proteinExistence type="predicted"/>
<dbReference type="Proteomes" id="UP000219252">
    <property type="component" value="Unassembled WGS sequence"/>
</dbReference>
<dbReference type="AlphaFoldDB" id="A0A285UHX4"/>
<name>A0A285UHX4_9BACL</name>
<keyword evidence="1" id="KW-0812">Transmembrane</keyword>
<accession>A0A285UHX4</accession>
<dbReference type="Pfam" id="PF13828">
    <property type="entry name" value="DUF4190"/>
    <property type="match status" value="1"/>
</dbReference>
<reference evidence="4" key="1">
    <citation type="submission" date="2017-08" db="EMBL/GenBank/DDBJ databases">
        <authorList>
            <person name="Varghese N."/>
            <person name="Submissions S."/>
        </authorList>
    </citation>
    <scope>NUCLEOTIDE SEQUENCE [LARGE SCALE GENOMIC DNA]</scope>
    <source>
        <strain evidence="4">JC23</strain>
    </source>
</reference>
<gene>
    <name evidence="3" type="ORF">SAMN05877842_110125</name>
</gene>
<feature type="transmembrane region" description="Helical" evidence="1">
    <location>
        <begin position="51"/>
        <end position="78"/>
    </location>
</feature>
<dbReference type="RefSeq" id="WP_097150156.1">
    <property type="nucleotide sequence ID" value="NZ_OBQC01000010.1"/>
</dbReference>
<evidence type="ECO:0000313" key="3">
    <source>
        <dbReference type="EMBL" id="SOC41514.1"/>
    </source>
</evidence>
<evidence type="ECO:0000259" key="2">
    <source>
        <dbReference type="Pfam" id="PF13828"/>
    </source>
</evidence>
<organism evidence="3 4">
    <name type="scientific">Ureibacillus acetophenoni</name>
    <dbReference type="NCBI Taxonomy" id="614649"/>
    <lineage>
        <taxon>Bacteria</taxon>
        <taxon>Bacillati</taxon>
        <taxon>Bacillota</taxon>
        <taxon>Bacilli</taxon>
        <taxon>Bacillales</taxon>
        <taxon>Caryophanaceae</taxon>
        <taxon>Ureibacillus</taxon>
    </lineage>
</organism>
<feature type="transmembrane region" description="Helical" evidence="1">
    <location>
        <begin position="6"/>
        <end position="39"/>
    </location>
</feature>
<dbReference type="InterPro" id="IPR025241">
    <property type="entry name" value="DUF4190"/>
</dbReference>
<sequence length="79" mass="8291">MNNKGIVSLVFGVLSIATSFLAVGFILGIVGLIFGVIGLGQINRYRQSGKLEALGGIICCLFGIFLTIKSSISIMLLLS</sequence>
<feature type="domain" description="DUF4190" evidence="2">
    <location>
        <begin position="5"/>
        <end position="68"/>
    </location>
</feature>
<keyword evidence="4" id="KW-1185">Reference proteome</keyword>
<keyword evidence="1" id="KW-1133">Transmembrane helix</keyword>
<keyword evidence="1" id="KW-0472">Membrane</keyword>
<evidence type="ECO:0000313" key="4">
    <source>
        <dbReference type="Proteomes" id="UP000219252"/>
    </source>
</evidence>
<dbReference type="EMBL" id="OBQC01000010">
    <property type="protein sequence ID" value="SOC41514.1"/>
    <property type="molecule type" value="Genomic_DNA"/>
</dbReference>
<protein>
    <submittedName>
        <fullName evidence="3">Uncharacterized protein DUF4190</fullName>
    </submittedName>
</protein>